<accession>A0A9D9HMM3</accession>
<evidence type="ECO:0000313" key="2">
    <source>
        <dbReference type="Proteomes" id="UP000823638"/>
    </source>
</evidence>
<reference evidence="1" key="1">
    <citation type="submission" date="2020-10" db="EMBL/GenBank/DDBJ databases">
        <authorList>
            <person name="Gilroy R."/>
        </authorList>
    </citation>
    <scope>NUCLEOTIDE SEQUENCE</scope>
    <source>
        <strain evidence="1">10532</strain>
    </source>
</reference>
<dbReference type="AlphaFoldDB" id="A0A9D9HMM3"/>
<dbReference type="Proteomes" id="UP000823638">
    <property type="component" value="Unassembled WGS sequence"/>
</dbReference>
<sequence length="56" mass="6473">MGRWKSNPESPERLQQAAASVKIPENCFSRGISFHEEIQPTLCNFLPEDKSRSRRL</sequence>
<proteinExistence type="predicted"/>
<evidence type="ECO:0000313" key="1">
    <source>
        <dbReference type="EMBL" id="MBO8456606.1"/>
    </source>
</evidence>
<gene>
    <name evidence="1" type="ORF">IAA81_00065</name>
</gene>
<dbReference type="EMBL" id="JADIMM010000001">
    <property type="protein sequence ID" value="MBO8456606.1"/>
    <property type="molecule type" value="Genomic_DNA"/>
</dbReference>
<comment type="caution">
    <text evidence="1">The sequence shown here is derived from an EMBL/GenBank/DDBJ whole genome shotgun (WGS) entry which is preliminary data.</text>
</comment>
<organism evidence="1 2">
    <name type="scientific">Candidatus Gallitreponema excrementavium</name>
    <dbReference type="NCBI Taxonomy" id="2840840"/>
    <lineage>
        <taxon>Bacteria</taxon>
        <taxon>Pseudomonadati</taxon>
        <taxon>Spirochaetota</taxon>
        <taxon>Spirochaetia</taxon>
        <taxon>Spirochaetales</taxon>
        <taxon>Candidatus Gallitreponema</taxon>
    </lineage>
</organism>
<name>A0A9D9HMM3_9SPIR</name>
<protein>
    <submittedName>
        <fullName evidence="1">Uncharacterized protein</fullName>
    </submittedName>
</protein>
<reference evidence="1" key="2">
    <citation type="journal article" date="2021" name="PeerJ">
        <title>Extensive microbial diversity within the chicken gut microbiome revealed by metagenomics and culture.</title>
        <authorList>
            <person name="Gilroy R."/>
            <person name="Ravi A."/>
            <person name="Getino M."/>
            <person name="Pursley I."/>
            <person name="Horton D.L."/>
            <person name="Alikhan N.F."/>
            <person name="Baker D."/>
            <person name="Gharbi K."/>
            <person name="Hall N."/>
            <person name="Watson M."/>
            <person name="Adriaenssens E.M."/>
            <person name="Foster-Nyarko E."/>
            <person name="Jarju S."/>
            <person name="Secka A."/>
            <person name="Antonio M."/>
            <person name="Oren A."/>
            <person name="Chaudhuri R.R."/>
            <person name="La Ragione R."/>
            <person name="Hildebrand F."/>
            <person name="Pallen M.J."/>
        </authorList>
    </citation>
    <scope>NUCLEOTIDE SEQUENCE</scope>
    <source>
        <strain evidence="1">10532</strain>
    </source>
</reference>